<dbReference type="InterPro" id="IPR010359">
    <property type="entry name" value="IrrE_HExxH"/>
</dbReference>
<evidence type="ECO:0000313" key="3">
    <source>
        <dbReference type="EMBL" id="GGN51987.1"/>
    </source>
</evidence>
<comment type="similarity">
    <text evidence="1">Belongs to the short-chain fatty acyl-CoA assimilation regulator (ScfR) family.</text>
</comment>
<protein>
    <submittedName>
        <fullName evidence="3">Transcriptional regulator</fullName>
    </submittedName>
</protein>
<dbReference type="InterPro" id="IPR001387">
    <property type="entry name" value="Cro/C1-type_HTH"/>
</dbReference>
<dbReference type="Pfam" id="PF01381">
    <property type="entry name" value="HTH_3"/>
    <property type="match status" value="1"/>
</dbReference>
<dbReference type="Gene3D" id="1.10.10.2910">
    <property type="match status" value="1"/>
</dbReference>
<sequence>MFVGDSLTNIRLLRGLSRKQLAEELDLTEQSIWQYENGYISPSLQVINKMRTYFNVQPKYFYSNINLSNEINEQQIAYRSGLRNSRQKTKSETVYLEFLHYVTNYLSSIIRFPPNQIKAIKDYAVNYKSKNAGYLEMDEIIEHIASYARNSIGLSNRHNEDLLFLIEKSGAFIFEKSFGDTVDACSTWSSGDIPYIILGNIKKTAVRRNFDLAQELGHLLLHYKMDITDLNNKEYSTIEKEASTFARHFLLPKEEFQSDLKTVSKISNPDAYINLKKKWKVSIAAMAYHAYSLNQMTYQQYRYFNASLNRKNYKLMEPLDDEIVIMKPGKIRSSFEAIFEKDVRSVEDVLGYLKFELKSLASLLDVEQEFFEKYMIKAEHPKVYDFVVQENGIL</sequence>
<dbReference type="PANTHER" id="PTHR43236">
    <property type="entry name" value="ANTITOXIN HIGA1"/>
    <property type="match status" value="1"/>
</dbReference>
<dbReference type="CDD" id="cd00093">
    <property type="entry name" value="HTH_XRE"/>
    <property type="match status" value="1"/>
</dbReference>
<evidence type="ECO:0000256" key="1">
    <source>
        <dbReference type="ARBA" id="ARBA00007227"/>
    </source>
</evidence>
<dbReference type="PROSITE" id="PS50943">
    <property type="entry name" value="HTH_CROC1"/>
    <property type="match status" value="1"/>
</dbReference>
<dbReference type="AlphaFoldDB" id="A0A917XT33"/>
<name>A0A917XT33_9BACI</name>
<comment type="caution">
    <text evidence="3">The sequence shown here is derived from an EMBL/GenBank/DDBJ whole genome shotgun (WGS) entry which is preliminary data.</text>
</comment>
<dbReference type="InterPro" id="IPR010982">
    <property type="entry name" value="Lambda_DNA-bd_dom_sf"/>
</dbReference>
<dbReference type="RefSeq" id="WP_188856041.1">
    <property type="nucleotide sequence ID" value="NZ_BMOS01000003.1"/>
</dbReference>
<accession>A0A917XT33</accession>
<reference evidence="3" key="1">
    <citation type="journal article" date="2014" name="Int. J. Syst. Evol. Microbiol.">
        <title>Complete genome sequence of Corynebacterium casei LMG S-19264T (=DSM 44701T), isolated from a smear-ripened cheese.</title>
        <authorList>
            <consortium name="US DOE Joint Genome Institute (JGI-PGF)"/>
            <person name="Walter F."/>
            <person name="Albersmeier A."/>
            <person name="Kalinowski J."/>
            <person name="Ruckert C."/>
        </authorList>
    </citation>
    <scope>NUCLEOTIDE SEQUENCE</scope>
    <source>
        <strain evidence="3">JCM 17251</strain>
    </source>
</reference>
<evidence type="ECO:0000313" key="4">
    <source>
        <dbReference type="Proteomes" id="UP000624041"/>
    </source>
</evidence>
<dbReference type="Gene3D" id="1.10.260.40">
    <property type="entry name" value="lambda repressor-like DNA-binding domains"/>
    <property type="match status" value="1"/>
</dbReference>
<proteinExistence type="inferred from homology"/>
<organism evidence="3 4">
    <name type="scientific">Oceanobacillus indicireducens</name>
    <dbReference type="NCBI Taxonomy" id="1004261"/>
    <lineage>
        <taxon>Bacteria</taxon>
        <taxon>Bacillati</taxon>
        <taxon>Bacillota</taxon>
        <taxon>Bacilli</taxon>
        <taxon>Bacillales</taxon>
        <taxon>Bacillaceae</taxon>
        <taxon>Oceanobacillus</taxon>
    </lineage>
</organism>
<reference evidence="3" key="2">
    <citation type="submission" date="2020-09" db="EMBL/GenBank/DDBJ databases">
        <authorList>
            <person name="Sun Q."/>
            <person name="Ohkuma M."/>
        </authorList>
    </citation>
    <scope>NUCLEOTIDE SEQUENCE</scope>
    <source>
        <strain evidence="3">JCM 17251</strain>
    </source>
</reference>
<dbReference type="InterPro" id="IPR052345">
    <property type="entry name" value="Rad_response_metalloprotease"/>
</dbReference>
<dbReference type="SUPFAM" id="SSF47413">
    <property type="entry name" value="lambda repressor-like DNA-binding domains"/>
    <property type="match status" value="1"/>
</dbReference>
<keyword evidence="4" id="KW-1185">Reference proteome</keyword>
<dbReference type="Proteomes" id="UP000624041">
    <property type="component" value="Unassembled WGS sequence"/>
</dbReference>
<dbReference type="EMBL" id="BMOS01000003">
    <property type="protein sequence ID" value="GGN51987.1"/>
    <property type="molecule type" value="Genomic_DNA"/>
</dbReference>
<dbReference type="SMART" id="SM00530">
    <property type="entry name" value="HTH_XRE"/>
    <property type="match status" value="1"/>
</dbReference>
<dbReference type="Pfam" id="PF06114">
    <property type="entry name" value="Peptidase_M78"/>
    <property type="match status" value="1"/>
</dbReference>
<feature type="domain" description="HTH cro/C1-type" evidence="2">
    <location>
        <begin position="7"/>
        <end position="61"/>
    </location>
</feature>
<dbReference type="GO" id="GO:0003677">
    <property type="term" value="F:DNA binding"/>
    <property type="evidence" value="ECO:0007669"/>
    <property type="project" value="InterPro"/>
</dbReference>
<evidence type="ECO:0000259" key="2">
    <source>
        <dbReference type="PROSITE" id="PS50943"/>
    </source>
</evidence>
<gene>
    <name evidence="3" type="ORF">GCM10007971_07060</name>
</gene>
<dbReference type="PANTHER" id="PTHR43236:SF1">
    <property type="entry name" value="BLL7220 PROTEIN"/>
    <property type="match status" value="1"/>
</dbReference>